<evidence type="ECO:0000256" key="1">
    <source>
        <dbReference type="ARBA" id="ARBA00004651"/>
    </source>
</evidence>
<feature type="domain" description="ABC transporter" evidence="10">
    <location>
        <begin position="354"/>
        <end position="578"/>
    </location>
</feature>
<dbReference type="Pfam" id="PF00664">
    <property type="entry name" value="ABC_membrane"/>
    <property type="match status" value="1"/>
</dbReference>
<dbReference type="GO" id="GO:0005524">
    <property type="term" value="F:ATP binding"/>
    <property type="evidence" value="ECO:0007669"/>
    <property type="project" value="UniProtKB-KW"/>
</dbReference>
<dbReference type="InterPro" id="IPR027417">
    <property type="entry name" value="P-loop_NTPase"/>
</dbReference>
<dbReference type="InterPro" id="IPR011527">
    <property type="entry name" value="ABC1_TM_dom"/>
</dbReference>
<organism evidence="12 13">
    <name type="scientific">Methylomarinovum caldicuralii</name>
    <dbReference type="NCBI Taxonomy" id="438856"/>
    <lineage>
        <taxon>Bacteria</taxon>
        <taxon>Pseudomonadati</taxon>
        <taxon>Pseudomonadota</taxon>
        <taxon>Gammaproteobacteria</taxon>
        <taxon>Methylococcales</taxon>
        <taxon>Methylothermaceae</taxon>
        <taxon>Methylomarinovum</taxon>
    </lineage>
</organism>
<dbReference type="KEGG" id="mcau:MIT9_P2324"/>
<keyword evidence="13" id="KW-1185">Reference proteome</keyword>
<dbReference type="SUPFAM" id="SSF52540">
    <property type="entry name" value="P-loop containing nucleoside triphosphate hydrolases"/>
    <property type="match status" value="1"/>
</dbReference>
<feature type="transmembrane region" description="Helical" evidence="9">
    <location>
        <begin position="70"/>
        <end position="88"/>
    </location>
</feature>
<evidence type="ECO:0000256" key="7">
    <source>
        <dbReference type="ARBA" id="ARBA00022989"/>
    </source>
</evidence>
<dbReference type="SUPFAM" id="SSF90123">
    <property type="entry name" value="ABC transporter transmembrane region"/>
    <property type="match status" value="1"/>
</dbReference>
<evidence type="ECO:0000256" key="5">
    <source>
        <dbReference type="ARBA" id="ARBA00022741"/>
    </source>
</evidence>
<evidence type="ECO:0000259" key="10">
    <source>
        <dbReference type="PROSITE" id="PS50893"/>
    </source>
</evidence>
<feature type="transmembrane region" description="Helical" evidence="9">
    <location>
        <begin position="146"/>
        <end position="169"/>
    </location>
</feature>
<dbReference type="Proteomes" id="UP001321825">
    <property type="component" value="Chromosome"/>
</dbReference>
<dbReference type="PROSITE" id="PS50929">
    <property type="entry name" value="ABC_TM1F"/>
    <property type="match status" value="1"/>
</dbReference>
<dbReference type="PROSITE" id="PS00211">
    <property type="entry name" value="ABC_TRANSPORTER_1"/>
    <property type="match status" value="1"/>
</dbReference>
<evidence type="ECO:0000256" key="8">
    <source>
        <dbReference type="ARBA" id="ARBA00023136"/>
    </source>
</evidence>
<reference evidence="13" key="1">
    <citation type="journal article" date="2024" name="Int. J. Syst. Evol. Microbiol.">
        <title>Methylomarinovum tepidoasis sp. nov., a moderately thermophilic methanotroph of the family Methylothermaceae isolated from a deep-sea hydrothermal field.</title>
        <authorList>
            <person name="Hirayama H."/>
            <person name="Takaki Y."/>
            <person name="Abe M."/>
            <person name="Miyazaki M."/>
            <person name="Uematsu K."/>
            <person name="Matsui Y."/>
            <person name="Takai K."/>
        </authorList>
    </citation>
    <scope>NUCLEOTIDE SEQUENCE [LARGE SCALE GENOMIC DNA]</scope>
    <source>
        <strain evidence="13">IT-9</strain>
    </source>
</reference>
<feature type="transmembrane region" description="Helical" evidence="9">
    <location>
        <begin position="20"/>
        <end position="50"/>
    </location>
</feature>
<dbReference type="PANTHER" id="PTHR24221:SF632">
    <property type="entry name" value="ATP-DEPENDENT LIPID A-CORE FLIPPASE"/>
    <property type="match status" value="1"/>
</dbReference>
<dbReference type="SMART" id="SM00382">
    <property type="entry name" value="AAA"/>
    <property type="match status" value="1"/>
</dbReference>
<dbReference type="GO" id="GO:0016887">
    <property type="term" value="F:ATP hydrolysis activity"/>
    <property type="evidence" value="ECO:0007669"/>
    <property type="project" value="InterPro"/>
</dbReference>
<evidence type="ECO:0000313" key="12">
    <source>
        <dbReference type="EMBL" id="BCX82738.1"/>
    </source>
</evidence>
<dbReference type="InterPro" id="IPR003593">
    <property type="entry name" value="AAA+_ATPase"/>
</dbReference>
<dbReference type="Gene3D" id="1.20.1560.10">
    <property type="entry name" value="ABC transporter type 1, transmembrane domain"/>
    <property type="match status" value="1"/>
</dbReference>
<sequence>MLDSLRKLFALLNATERFGFMALVGIMLFEAVLEIASLYLVPAYVGLLAYPERVARYLPPQFAHLERMDALLWASAVVVGFFSLKLLINTGATWIKTRYAQNRALRFSQRLYAGYLKAPYEYHLRHNSAQLQRNLNNESIQLAERVLVPLLEMATQGVIIAAVLTAFLFYIPYRPLALLLGCLGFAAWVVWRQQRKVRAAGRQAQVLRGRLVQHVNEGLGCVKEIKLLGREDHFLRRFHDDFAALMQQERYARVLALKFIPGWVELATIFALAGMVLLLFRQGNSAGQVLQIVTVCAVGLARLKGALSGFMSQYSQMQHYRAALDVIHRDIQALESQPQVQVEKAPSRFTFQALELKNVHYRYPGAAADTLKGINLTIHKGEAIGFVGKTGAGKSTLIDVILGLLVPREGEILLNGGPLQPQLRDWQRRIGYVPQMLSLVDGTLRENIALGIEGEHIDEIALKRAVKQAQLQELVDRLPDGLDTVIGERGIRLSGGQRQRVAIARALYHDPEVLVLDEGTSALDVETEREVIRAVENLRGQVTILMIAHRLMTLDKCDRRIVLEEGGIAREVNERCIA</sequence>
<accession>A0AAU9C4R5</accession>
<dbReference type="RefSeq" id="WP_317705124.1">
    <property type="nucleotide sequence ID" value="NZ_AP024714.1"/>
</dbReference>
<dbReference type="GO" id="GO:0034040">
    <property type="term" value="F:ATPase-coupled lipid transmembrane transporter activity"/>
    <property type="evidence" value="ECO:0007669"/>
    <property type="project" value="TreeGrafter"/>
</dbReference>
<evidence type="ECO:0000256" key="4">
    <source>
        <dbReference type="ARBA" id="ARBA00022692"/>
    </source>
</evidence>
<evidence type="ECO:0000256" key="3">
    <source>
        <dbReference type="ARBA" id="ARBA00022475"/>
    </source>
</evidence>
<feature type="transmembrane region" description="Helical" evidence="9">
    <location>
        <begin position="175"/>
        <end position="191"/>
    </location>
</feature>
<dbReference type="Pfam" id="PF00005">
    <property type="entry name" value="ABC_tran"/>
    <property type="match status" value="1"/>
</dbReference>
<evidence type="ECO:0000313" key="13">
    <source>
        <dbReference type="Proteomes" id="UP001321825"/>
    </source>
</evidence>
<dbReference type="CDD" id="cd03228">
    <property type="entry name" value="ABCC_MRP_Like"/>
    <property type="match status" value="1"/>
</dbReference>
<dbReference type="GO" id="GO:0005886">
    <property type="term" value="C:plasma membrane"/>
    <property type="evidence" value="ECO:0007669"/>
    <property type="project" value="UniProtKB-SubCell"/>
</dbReference>
<keyword evidence="2" id="KW-0813">Transport</keyword>
<gene>
    <name evidence="12" type="ORF">MIT9_P2324</name>
</gene>
<dbReference type="EMBL" id="AP024714">
    <property type="protein sequence ID" value="BCX82738.1"/>
    <property type="molecule type" value="Genomic_DNA"/>
</dbReference>
<feature type="transmembrane region" description="Helical" evidence="9">
    <location>
        <begin position="255"/>
        <end position="280"/>
    </location>
</feature>
<evidence type="ECO:0000256" key="2">
    <source>
        <dbReference type="ARBA" id="ARBA00022448"/>
    </source>
</evidence>
<keyword evidence="8 9" id="KW-0472">Membrane</keyword>
<proteinExistence type="predicted"/>
<dbReference type="GO" id="GO:0140359">
    <property type="term" value="F:ABC-type transporter activity"/>
    <property type="evidence" value="ECO:0007669"/>
    <property type="project" value="InterPro"/>
</dbReference>
<keyword evidence="5" id="KW-0547">Nucleotide-binding</keyword>
<dbReference type="Gene3D" id="3.40.50.300">
    <property type="entry name" value="P-loop containing nucleotide triphosphate hydrolases"/>
    <property type="match status" value="1"/>
</dbReference>
<dbReference type="InterPro" id="IPR039421">
    <property type="entry name" value="Type_1_exporter"/>
</dbReference>
<dbReference type="FunFam" id="3.40.50.300:FF:000854">
    <property type="entry name" value="Multidrug ABC transporter ATP-binding protein"/>
    <property type="match status" value="1"/>
</dbReference>
<keyword evidence="4 9" id="KW-0812">Transmembrane</keyword>
<evidence type="ECO:0000256" key="9">
    <source>
        <dbReference type="SAM" id="Phobius"/>
    </source>
</evidence>
<dbReference type="PANTHER" id="PTHR24221">
    <property type="entry name" value="ATP-BINDING CASSETTE SUB-FAMILY B"/>
    <property type="match status" value="1"/>
</dbReference>
<keyword evidence="3" id="KW-1003">Cell membrane</keyword>
<dbReference type="InterPro" id="IPR036640">
    <property type="entry name" value="ABC1_TM_sf"/>
</dbReference>
<dbReference type="InterPro" id="IPR017871">
    <property type="entry name" value="ABC_transporter-like_CS"/>
</dbReference>
<dbReference type="InterPro" id="IPR003439">
    <property type="entry name" value="ABC_transporter-like_ATP-bd"/>
</dbReference>
<feature type="domain" description="ABC transmembrane type-1" evidence="11">
    <location>
        <begin position="22"/>
        <end position="319"/>
    </location>
</feature>
<keyword evidence="7 9" id="KW-1133">Transmembrane helix</keyword>
<comment type="subcellular location">
    <subcellularLocation>
        <location evidence="1">Cell membrane</location>
        <topology evidence="1">Multi-pass membrane protein</topology>
    </subcellularLocation>
</comment>
<name>A0AAU9C4R5_9GAMM</name>
<dbReference type="AlphaFoldDB" id="A0AAU9C4R5"/>
<evidence type="ECO:0000259" key="11">
    <source>
        <dbReference type="PROSITE" id="PS50929"/>
    </source>
</evidence>
<dbReference type="PROSITE" id="PS50893">
    <property type="entry name" value="ABC_TRANSPORTER_2"/>
    <property type="match status" value="1"/>
</dbReference>
<protein>
    <submittedName>
        <fullName evidence="12">ATP-binding cassette, subfamily C, bacterial</fullName>
    </submittedName>
</protein>
<keyword evidence="6 12" id="KW-0067">ATP-binding</keyword>
<evidence type="ECO:0000256" key="6">
    <source>
        <dbReference type="ARBA" id="ARBA00022840"/>
    </source>
</evidence>